<gene>
    <name evidence="1" type="ORF">QFC19_008718</name>
</gene>
<protein>
    <submittedName>
        <fullName evidence="1">Uncharacterized protein</fullName>
    </submittedName>
</protein>
<comment type="caution">
    <text evidence="1">The sequence shown here is derived from an EMBL/GenBank/DDBJ whole genome shotgun (WGS) entry which is preliminary data.</text>
</comment>
<keyword evidence="2" id="KW-1185">Reference proteome</keyword>
<dbReference type="Proteomes" id="UP001241377">
    <property type="component" value="Unassembled WGS sequence"/>
</dbReference>
<evidence type="ECO:0000313" key="1">
    <source>
        <dbReference type="EMBL" id="KAJ9092505.1"/>
    </source>
</evidence>
<sequence>MVIRKRKGSEDEDEEEDDDLVSGDDEAPPSTKRARNGKQANPDDYADIAEIGARADAQQDKLRRKLTNGGGTTEGGLIRSIYLENFLCHTRLSFTFGPNMNFIIGHNGSGKSAVLTALVVVLGGKSNSTGRASAVKDFVKSGTDKALIRVILRNDGTDPFKYEDFGDSIEIERTITKEGQTQYRIKGSGRQKTLNGKQARVAVRQVLDHYEIQVDNPMTVLNQDQSRHFLANADESKKYALFMEGTQLKQLADAYTEAEKRLRQMKENIVSIENNIPTLKEETVKWSKELKSMENATAMKERVLLLRQDLAWAYPVQKKEELEAAQREKNKEEKRLDAAQAKVEEAEAKEADHSVAMAAEEEERAKIQAEVEEFGRSIAEMDHAYKEGVKKIRETETNLRNLKAEIKSQQNLIKSLEQKRDEEMRRNGHEELQRRRNDLMHKKAGHQNMLEMMEREIPIIEKTLKGIYDRRSQIQQQLTELQEDRQQAQSQLQQIEMQLGALRQRQGGGDPLSAYGRNVRAVYEAIDKAQWVHSKPIGPLGTHVSIKQGEAPYQRLLDTMLGSTLTSWAVRDGRDKRTLLQIFQQCIARSGTTFFINGRETKQSPTIIEHAGELFDYTNGDFRHMHPTVLSKLEINDEQVVRLLINSNNIESIFCAPTRREADDVAKTFHRPGRTVQVWAADLFRVNSTRTGGLQSTVINVNTSMSFLSRDVASEINSLQQSHAEAQAAFRARSQEFDIKRQELNAAEAQYRDAEYKAPDEDLDGFLKRISSQKKLKKLQDGQVRTEKEISKFEGELEQAVPADLSVFEEGIQTQRDKQNSQVEQLVLLEQELDTEKAALEPARLERERARAQINAQRERMEDIDNRVAQAERIRKQAEADKAHWVKKKNQVAAKVAECETKIEHLQTEYTEWRDTALRYTEGVERIPEKGPQALKAELTSAENALTKSSQRHRYPLDHVERMVQESTSAWTSAEEKGEELRKLCVKLEIAHRKRKDAWLRMREDFSGAVKINFHKYCARRNFTGEIDFSHVDGKLKMKVGHSVFLLSIITYTVAKHQVQTEEVVNANGSRAAMNKHNSKDPRALSGGETSFATICLLLSIWECVSCPLRCLDEFDVFMDAHNRKLAMSLLVRSLSTFGKGSGTNTSTLHAKMEVAKFQTDRQYILITPQDMAGVAFGPGVKAHKMPDPERGVGR</sequence>
<reference evidence="1" key="1">
    <citation type="submission" date="2023-04" db="EMBL/GenBank/DDBJ databases">
        <title>Draft Genome sequencing of Naganishia species isolated from polar environments using Oxford Nanopore Technology.</title>
        <authorList>
            <person name="Leo P."/>
            <person name="Venkateswaran K."/>
        </authorList>
    </citation>
    <scope>NUCLEOTIDE SEQUENCE</scope>
    <source>
        <strain evidence="1">MNA-CCFEE 5261</strain>
    </source>
</reference>
<accession>A0ACC2V0P4</accession>
<proteinExistence type="predicted"/>
<evidence type="ECO:0000313" key="2">
    <source>
        <dbReference type="Proteomes" id="UP001241377"/>
    </source>
</evidence>
<dbReference type="EMBL" id="JASBWR010000135">
    <property type="protein sequence ID" value="KAJ9092505.1"/>
    <property type="molecule type" value="Genomic_DNA"/>
</dbReference>
<organism evidence="1 2">
    <name type="scientific">Naganishia cerealis</name>
    <dbReference type="NCBI Taxonomy" id="610337"/>
    <lineage>
        <taxon>Eukaryota</taxon>
        <taxon>Fungi</taxon>
        <taxon>Dikarya</taxon>
        <taxon>Basidiomycota</taxon>
        <taxon>Agaricomycotina</taxon>
        <taxon>Tremellomycetes</taxon>
        <taxon>Filobasidiales</taxon>
        <taxon>Filobasidiaceae</taxon>
        <taxon>Naganishia</taxon>
    </lineage>
</organism>
<name>A0ACC2V0P4_9TREE</name>